<evidence type="ECO:0000313" key="2">
    <source>
        <dbReference type="EMBL" id="NJP90900.1"/>
    </source>
</evidence>
<keyword evidence="3" id="KW-1185">Reference proteome</keyword>
<dbReference type="InterPro" id="IPR012338">
    <property type="entry name" value="Beta-lactam/transpept-like"/>
</dbReference>
<reference evidence="2 3" key="1">
    <citation type="submission" date="2020-03" db="EMBL/GenBank/DDBJ databases">
        <title>WGS of actinomycetes isolated from Thailand.</title>
        <authorList>
            <person name="Thawai C."/>
        </authorList>
    </citation>
    <scope>NUCLEOTIDE SEQUENCE [LARGE SCALE GENOMIC DNA]</scope>
    <source>
        <strain evidence="2 3">FMUSA5-5</strain>
    </source>
</reference>
<accession>A0ABX1AZ53</accession>
<dbReference type="Proteomes" id="UP000696294">
    <property type="component" value="Unassembled WGS sequence"/>
</dbReference>
<dbReference type="InterPro" id="IPR050789">
    <property type="entry name" value="Diverse_Enzym_Activities"/>
</dbReference>
<dbReference type="SUPFAM" id="SSF56601">
    <property type="entry name" value="beta-lactamase/transpeptidase-like"/>
    <property type="match status" value="1"/>
</dbReference>
<dbReference type="RefSeq" id="WP_168010354.1">
    <property type="nucleotide sequence ID" value="NZ_JAATEP010000009.1"/>
</dbReference>
<dbReference type="Pfam" id="PF00144">
    <property type="entry name" value="Beta-lactamase"/>
    <property type="match status" value="1"/>
</dbReference>
<dbReference type="PANTHER" id="PTHR43283:SF3">
    <property type="entry name" value="BETA-LACTAMASE FAMILY PROTEIN (AFU_ORTHOLOGUE AFUA_5G07500)"/>
    <property type="match status" value="1"/>
</dbReference>
<comment type="caution">
    <text evidence="2">The sequence shown here is derived from an EMBL/GenBank/DDBJ whole genome shotgun (WGS) entry which is preliminary data.</text>
</comment>
<dbReference type="Gene3D" id="3.40.710.10">
    <property type="entry name" value="DD-peptidase/beta-lactamase superfamily"/>
    <property type="match status" value="1"/>
</dbReference>
<feature type="domain" description="Beta-lactamase-related" evidence="1">
    <location>
        <begin position="2"/>
        <end position="361"/>
    </location>
</feature>
<evidence type="ECO:0000313" key="3">
    <source>
        <dbReference type="Proteomes" id="UP000696294"/>
    </source>
</evidence>
<dbReference type="InterPro" id="IPR001466">
    <property type="entry name" value="Beta-lactam-related"/>
</dbReference>
<gene>
    <name evidence="2" type="ORF">HCN51_15780</name>
</gene>
<sequence length="373" mass="40217">MRDHIQRAVDGGVWPAVQFAVARHGEIQVFESFGEARDGDRFCLFSATKPIVASLVWQLIGEGLIGLETRVAEVWPEFGAHGKDVVTLEHVLLHTCGFPTAAVSRDAITSRDKRAAEMAKWRLEWQPGSGFFYHGMSAHWVLAELIHRLTGQDFRQALRDRVLDPLGLDRLELGVPVERQGNLQRVTSTGVRSVDVFEALFGQPVDEAAAEAELADVLAIVNDPELRTVGVPGAGGFSDAASMALFYQELLHNTAGLWRPDVLATATGEIRNTFPDPIRMGAPANRSIGLVIADPDDGAALKIPSHGIEVPLQPFGSRVSRGAFGHGGGGGQSAWADPATGLSFCLVTSGMDRDVVADLRRHLAIESQVPELA</sequence>
<proteinExistence type="predicted"/>
<dbReference type="EMBL" id="JAATEP010000009">
    <property type="protein sequence ID" value="NJP90900.1"/>
    <property type="molecule type" value="Genomic_DNA"/>
</dbReference>
<dbReference type="PANTHER" id="PTHR43283">
    <property type="entry name" value="BETA-LACTAMASE-RELATED"/>
    <property type="match status" value="1"/>
</dbReference>
<name>A0ABX1AZ53_9ACTN</name>
<protein>
    <submittedName>
        <fullName evidence="2">Beta-lactamase family protein</fullName>
    </submittedName>
</protein>
<evidence type="ECO:0000259" key="1">
    <source>
        <dbReference type="Pfam" id="PF00144"/>
    </source>
</evidence>
<organism evidence="2 3">
    <name type="scientific">Nonomuraea composti</name>
    <dbReference type="NCBI Taxonomy" id="2720023"/>
    <lineage>
        <taxon>Bacteria</taxon>
        <taxon>Bacillati</taxon>
        <taxon>Actinomycetota</taxon>
        <taxon>Actinomycetes</taxon>
        <taxon>Streptosporangiales</taxon>
        <taxon>Streptosporangiaceae</taxon>
        <taxon>Nonomuraea</taxon>
    </lineage>
</organism>